<dbReference type="PANTHER" id="PTHR11360">
    <property type="entry name" value="MONOCARBOXYLATE TRANSPORTER"/>
    <property type="match status" value="1"/>
</dbReference>
<evidence type="ECO:0000256" key="1">
    <source>
        <dbReference type="ARBA" id="ARBA00004141"/>
    </source>
</evidence>
<feature type="transmembrane region" description="Helical" evidence="4">
    <location>
        <begin position="99"/>
        <end position="120"/>
    </location>
</feature>
<dbReference type="OrthoDB" id="6499973at2759"/>
<keyword evidence="4" id="KW-0812">Transmembrane</keyword>
<dbReference type="EMBL" id="ML992687">
    <property type="protein sequence ID" value="KAF2209276.1"/>
    <property type="molecule type" value="Genomic_DNA"/>
</dbReference>
<dbReference type="Pfam" id="PF07690">
    <property type="entry name" value="MFS_1"/>
    <property type="match status" value="1"/>
</dbReference>
<feature type="compositionally biased region" description="Polar residues" evidence="3">
    <location>
        <begin position="14"/>
        <end position="32"/>
    </location>
</feature>
<protein>
    <recommendedName>
        <fullName evidence="7">Major facilitator superfamily (MFS) profile domain-containing protein</fullName>
    </recommendedName>
</protein>
<dbReference type="InterPro" id="IPR050327">
    <property type="entry name" value="Proton-linked_MCT"/>
</dbReference>
<evidence type="ECO:0000313" key="5">
    <source>
        <dbReference type="EMBL" id="KAF2209276.1"/>
    </source>
</evidence>
<dbReference type="GO" id="GO:0022857">
    <property type="term" value="F:transmembrane transporter activity"/>
    <property type="evidence" value="ECO:0007669"/>
    <property type="project" value="InterPro"/>
</dbReference>
<comment type="similarity">
    <text evidence="2">Belongs to the major facilitator superfamily. Monocarboxylate porter (TC 2.A.1.13) family.</text>
</comment>
<dbReference type="CDD" id="cd17352">
    <property type="entry name" value="MFS_MCT_SLC16"/>
    <property type="match status" value="1"/>
</dbReference>
<dbReference type="SUPFAM" id="SSF103473">
    <property type="entry name" value="MFS general substrate transporter"/>
    <property type="match status" value="1"/>
</dbReference>
<proteinExistence type="inferred from homology"/>
<dbReference type="InterPro" id="IPR011701">
    <property type="entry name" value="MFS"/>
</dbReference>
<feature type="transmembrane region" description="Helical" evidence="4">
    <location>
        <begin position="329"/>
        <end position="348"/>
    </location>
</feature>
<dbReference type="GO" id="GO:0016020">
    <property type="term" value="C:membrane"/>
    <property type="evidence" value="ECO:0007669"/>
    <property type="project" value="UniProtKB-SubCell"/>
</dbReference>
<feature type="compositionally biased region" description="Basic and acidic residues" evidence="3">
    <location>
        <begin position="1"/>
        <end position="11"/>
    </location>
</feature>
<dbReference type="Proteomes" id="UP000799539">
    <property type="component" value="Unassembled WGS sequence"/>
</dbReference>
<accession>A0A6A6F671</accession>
<reference evidence="5" key="1">
    <citation type="journal article" date="2020" name="Stud. Mycol.">
        <title>101 Dothideomycetes genomes: a test case for predicting lifestyles and emergence of pathogens.</title>
        <authorList>
            <person name="Haridas S."/>
            <person name="Albert R."/>
            <person name="Binder M."/>
            <person name="Bloem J."/>
            <person name="Labutti K."/>
            <person name="Salamov A."/>
            <person name="Andreopoulos B."/>
            <person name="Baker S."/>
            <person name="Barry K."/>
            <person name="Bills G."/>
            <person name="Bluhm B."/>
            <person name="Cannon C."/>
            <person name="Castanera R."/>
            <person name="Culley D."/>
            <person name="Daum C."/>
            <person name="Ezra D."/>
            <person name="Gonzalez J."/>
            <person name="Henrissat B."/>
            <person name="Kuo A."/>
            <person name="Liang C."/>
            <person name="Lipzen A."/>
            <person name="Lutzoni F."/>
            <person name="Magnuson J."/>
            <person name="Mondo S."/>
            <person name="Nolan M."/>
            <person name="Ohm R."/>
            <person name="Pangilinan J."/>
            <person name="Park H.-J."/>
            <person name="Ramirez L."/>
            <person name="Alfaro M."/>
            <person name="Sun H."/>
            <person name="Tritt A."/>
            <person name="Yoshinaga Y."/>
            <person name="Zwiers L.-H."/>
            <person name="Turgeon B."/>
            <person name="Goodwin S."/>
            <person name="Spatafora J."/>
            <person name="Crous P."/>
            <person name="Grigoriev I."/>
        </authorList>
    </citation>
    <scope>NUCLEOTIDE SEQUENCE</scope>
    <source>
        <strain evidence="5">SCOH1-5</strain>
    </source>
</reference>
<sequence>MHSQDEKDGDSVSRYANVQQMSNGDAANAQEQNIREHGQEQQGLGDATAAIPPPPNGGYGWVCTACCATINAHTWGLNSSYGVFLAHYLANDTFAGATYLQYAFVGSLSISLAMLVSPVATMSVQSFGTKTTLFTGVVLEAVSLIGASFATEIWQLFLSQGVCFGLGMGFLFVASVGIPAQWFTTKRSLSSGFAACGSGFGGLIYSLAAGAMLKSIGLAWTFRVLGILAFGVNSICVMLLKDRNKIIGTSHNAFDMQLFTRTEYLLLGGFGWFSMLGYVVLIFSLANYANYIGLDAQQASVVSALLNLGQGLGRPPIGYFSDSIGRMNMAGMMTLLCAVFSFAIWIPAKGYGVLIFFSLVGGMVAGTYWCTIAPVAAEVVGLRLLPSALNLSWLVIVLPTAFSEPIALEIVEGTGQYIGAQLFVGCMYIAAALCMLLLRGWKVAELEESARRKNESSSDVDATAAESEEAEAAHVRVVARKRIMTACWRWKKV</sequence>
<feature type="transmembrane region" description="Helical" evidence="4">
    <location>
        <begin position="219"/>
        <end position="240"/>
    </location>
</feature>
<dbReference type="AlphaFoldDB" id="A0A6A6F671"/>
<keyword evidence="4" id="KW-1133">Transmembrane helix</keyword>
<keyword evidence="6" id="KW-1185">Reference proteome</keyword>
<feature type="transmembrane region" description="Helical" evidence="4">
    <location>
        <begin position="422"/>
        <end position="441"/>
    </location>
</feature>
<feature type="transmembrane region" description="Helical" evidence="4">
    <location>
        <begin position="192"/>
        <end position="213"/>
    </location>
</feature>
<evidence type="ECO:0000256" key="2">
    <source>
        <dbReference type="ARBA" id="ARBA00006727"/>
    </source>
</evidence>
<organism evidence="5 6">
    <name type="scientific">Cercospora zeae-maydis SCOH1-5</name>
    <dbReference type="NCBI Taxonomy" id="717836"/>
    <lineage>
        <taxon>Eukaryota</taxon>
        <taxon>Fungi</taxon>
        <taxon>Dikarya</taxon>
        <taxon>Ascomycota</taxon>
        <taxon>Pezizomycotina</taxon>
        <taxon>Dothideomycetes</taxon>
        <taxon>Dothideomycetidae</taxon>
        <taxon>Mycosphaerellales</taxon>
        <taxon>Mycosphaerellaceae</taxon>
        <taxon>Cercospora</taxon>
    </lineage>
</organism>
<comment type="subcellular location">
    <subcellularLocation>
        <location evidence="1">Membrane</location>
        <topology evidence="1">Multi-pass membrane protein</topology>
    </subcellularLocation>
</comment>
<evidence type="ECO:0000256" key="3">
    <source>
        <dbReference type="SAM" id="MobiDB-lite"/>
    </source>
</evidence>
<evidence type="ECO:0000256" key="4">
    <source>
        <dbReference type="SAM" id="Phobius"/>
    </source>
</evidence>
<keyword evidence="4" id="KW-0472">Membrane</keyword>
<dbReference type="Gene3D" id="1.20.1250.20">
    <property type="entry name" value="MFS general substrate transporter like domains"/>
    <property type="match status" value="2"/>
</dbReference>
<name>A0A6A6F671_9PEZI</name>
<evidence type="ECO:0000313" key="6">
    <source>
        <dbReference type="Proteomes" id="UP000799539"/>
    </source>
</evidence>
<gene>
    <name evidence="5" type="ORF">CERZMDRAFT_100481</name>
</gene>
<feature type="transmembrane region" description="Helical" evidence="4">
    <location>
        <begin position="132"/>
        <end position="151"/>
    </location>
</feature>
<feature type="transmembrane region" description="Helical" evidence="4">
    <location>
        <begin position="354"/>
        <end position="377"/>
    </location>
</feature>
<feature type="transmembrane region" description="Helical" evidence="4">
    <location>
        <begin position="264"/>
        <end position="285"/>
    </location>
</feature>
<dbReference type="PANTHER" id="PTHR11360:SF315">
    <property type="entry name" value="TRANSPORTER MCH2-RELATED"/>
    <property type="match status" value="1"/>
</dbReference>
<dbReference type="InterPro" id="IPR036259">
    <property type="entry name" value="MFS_trans_sf"/>
</dbReference>
<evidence type="ECO:0008006" key="7">
    <source>
        <dbReference type="Google" id="ProtNLM"/>
    </source>
</evidence>
<feature type="region of interest" description="Disordered" evidence="3">
    <location>
        <begin position="1"/>
        <end position="50"/>
    </location>
</feature>
<feature type="transmembrane region" description="Helical" evidence="4">
    <location>
        <begin position="157"/>
        <end position="180"/>
    </location>
</feature>